<keyword evidence="2" id="KW-1185">Reference proteome</keyword>
<dbReference type="RefSeq" id="WP_100256277.1">
    <property type="nucleotide sequence ID" value="NZ_CP011797.1"/>
</dbReference>
<dbReference type="KEGG" id="rfo:REIFOR_00731"/>
<sequence length="90" mass="10278">MFIEGLSDWEKRRLALILKERGYTAFMVIKHATAAILSAKRGRLVNTVDNRNLTLLDTIVEELYGYRRLPNDLHYVNANPVAKDSQSSTN</sequence>
<gene>
    <name evidence="1" type="ORF">REIFOR_00731</name>
</gene>
<name>A0A2K8KPB9_9GAMM</name>
<dbReference type="EMBL" id="CP011797">
    <property type="protein sequence ID" value="ATX75899.1"/>
    <property type="molecule type" value="Genomic_DNA"/>
</dbReference>
<organism evidence="1 2">
    <name type="scientific">Reinekea forsetii</name>
    <dbReference type="NCBI Taxonomy" id="1336806"/>
    <lineage>
        <taxon>Bacteria</taxon>
        <taxon>Pseudomonadati</taxon>
        <taxon>Pseudomonadota</taxon>
        <taxon>Gammaproteobacteria</taxon>
        <taxon>Oceanospirillales</taxon>
        <taxon>Saccharospirillaceae</taxon>
        <taxon>Reinekea</taxon>
    </lineage>
</organism>
<reference evidence="1 2" key="1">
    <citation type="journal article" date="2017" name="Environ. Microbiol.">
        <title>Genomic and physiological analyses of 'Reinekea forsetii' reveal a versatile opportunistic lifestyle during spring algae blooms.</title>
        <authorList>
            <person name="Avci B."/>
            <person name="Hahnke R.L."/>
            <person name="Chafee M."/>
            <person name="Fischer T."/>
            <person name="Gruber-Vodicka H."/>
            <person name="Tegetmeyer H.E."/>
            <person name="Harder J."/>
            <person name="Fuchs B.M."/>
            <person name="Amann R.I."/>
            <person name="Teeling H."/>
        </authorList>
    </citation>
    <scope>NUCLEOTIDE SEQUENCE [LARGE SCALE GENOMIC DNA]</scope>
    <source>
        <strain evidence="1 2">Hel1_31_D35</strain>
    </source>
</reference>
<evidence type="ECO:0000313" key="1">
    <source>
        <dbReference type="EMBL" id="ATX75899.1"/>
    </source>
</evidence>
<protein>
    <submittedName>
        <fullName evidence="1">Uncharacterized protein</fullName>
    </submittedName>
</protein>
<evidence type="ECO:0000313" key="2">
    <source>
        <dbReference type="Proteomes" id="UP000229757"/>
    </source>
</evidence>
<proteinExistence type="predicted"/>
<dbReference type="OrthoDB" id="6198935at2"/>
<dbReference type="Proteomes" id="UP000229757">
    <property type="component" value="Chromosome"/>
</dbReference>
<dbReference type="AlphaFoldDB" id="A0A2K8KPB9"/>
<accession>A0A2K8KPB9</accession>